<dbReference type="Proteomes" id="UP001211894">
    <property type="component" value="Unassembled WGS sequence"/>
</dbReference>
<dbReference type="RefSeq" id="WP_271341403.1">
    <property type="nucleotide sequence ID" value="NZ_JAQKAB010000009.1"/>
</dbReference>
<organism evidence="1 2">
    <name type="scientific">Bacillus changyiensis</name>
    <dbReference type="NCBI Taxonomy" id="3004103"/>
    <lineage>
        <taxon>Bacteria</taxon>
        <taxon>Bacillati</taxon>
        <taxon>Bacillota</taxon>
        <taxon>Bacilli</taxon>
        <taxon>Bacillales</taxon>
        <taxon>Bacillaceae</taxon>
        <taxon>Bacillus</taxon>
    </lineage>
</organism>
<evidence type="ECO:0000313" key="1">
    <source>
        <dbReference type="EMBL" id="MDA7027564.1"/>
    </source>
</evidence>
<proteinExistence type="predicted"/>
<name>A0ABT4X5N7_9BACI</name>
<protein>
    <submittedName>
        <fullName evidence="1">Uncharacterized protein</fullName>
    </submittedName>
</protein>
<accession>A0ABT4X5N7</accession>
<sequence length="94" mass="10138">MNYDYYDGYYGNYSRAFEGLVGQFHSLPVNLTLPNGRVLPAGTRVFIHRVGYTQAGQELVTIVFPFEVGGNCISGSAVVSATQLGVGGGIQTFR</sequence>
<evidence type="ECO:0000313" key="2">
    <source>
        <dbReference type="Proteomes" id="UP001211894"/>
    </source>
</evidence>
<keyword evidence="2" id="KW-1185">Reference proteome</keyword>
<gene>
    <name evidence="1" type="ORF">PJ311_13325</name>
</gene>
<comment type="caution">
    <text evidence="1">The sequence shown here is derived from an EMBL/GenBank/DDBJ whole genome shotgun (WGS) entry which is preliminary data.</text>
</comment>
<dbReference type="EMBL" id="JAQKAB010000009">
    <property type="protein sequence ID" value="MDA7027564.1"/>
    <property type="molecule type" value="Genomic_DNA"/>
</dbReference>
<reference evidence="1 2" key="1">
    <citation type="submission" date="2023-01" db="EMBL/GenBank/DDBJ databases">
        <title>Bacillus changyiensis sp. nov., isolated from a coastal deposit.</title>
        <authorList>
            <person name="Xiao G."/>
            <person name="Lai Q."/>
            <person name="Hu Z."/>
            <person name="Shao Z."/>
        </authorList>
    </citation>
    <scope>NUCLEOTIDE SEQUENCE [LARGE SCALE GENOMIC DNA]</scope>
    <source>
        <strain evidence="1 2">CLL-7-23</strain>
    </source>
</reference>